<dbReference type="GO" id="GO:0008983">
    <property type="term" value="F:protein-glutamate O-methyltransferase activity"/>
    <property type="evidence" value="ECO:0007669"/>
    <property type="project" value="UniProtKB-EC"/>
</dbReference>
<dbReference type="GO" id="GO:0032259">
    <property type="term" value="P:methylation"/>
    <property type="evidence" value="ECO:0007669"/>
    <property type="project" value="UniProtKB-KW"/>
</dbReference>
<dbReference type="CDD" id="cd02440">
    <property type="entry name" value="AdoMet_MTases"/>
    <property type="match status" value="1"/>
</dbReference>
<evidence type="ECO:0000256" key="4">
    <source>
        <dbReference type="ARBA" id="ARBA00022679"/>
    </source>
</evidence>
<accession>A0AA44BF18</accession>
<sequence length="258" mass="30282">MSTYDNFKSKIYQLTGINLSSYKERQMKRRIESLMKRNEFTSFDEYYRGLERNKERYEEFINYLTINVSEFYRNPSQWEVLEKEVIPSLLKKSTNLKIWSAACSTGEEPYSLVMLLSKFMPLNKINIIATDIDKMAIERAKTGLYSKKSLTNLPPKFVQDFFTPRGEDYQIKDAVKSRVSFKSMNLLEDTYPSGCDLIICRNVMIYFTEETKSAMYHKFHNALKPHGVLFVGGTEQIILPNRYNLAPVKTFFYKKVSI</sequence>
<dbReference type="Pfam" id="PF03705">
    <property type="entry name" value="CheR_N"/>
    <property type="match status" value="1"/>
</dbReference>
<protein>
    <recommendedName>
        <fullName evidence="2">protein-glutamate O-methyltransferase</fullName>
        <ecNumber evidence="2">2.1.1.80</ecNumber>
    </recommendedName>
</protein>
<dbReference type="InterPro" id="IPR000780">
    <property type="entry name" value="CheR_MeTrfase"/>
</dbReference>
<dbReference type="EC" id="2.1.1.80" evidence="2"/>
<dbReference type="EMBL" id="SUMG01000011">
    <property type="protein sequence ID" value="NBG88755.1"/>
    <property type="molecule type" value="Genomic_DNA"/>
</dbReference>
<dbReference type="RefSeq" id="WP_160721698.1">
    <property type="nucleotide sequence ID" value="NZ_SUMG01000011.1"/>
</dbReference>
<dbReference type="InterPro" id="IPR036804">
    <property type="entry name" value="CheR_N_sf"/>
</dbReference>
<feature type="domain" description="CheR-type methyltransferase" evidence="6">
    <location>
        <begin position="1"/>
        <end position="258"/>
    </location>
</feature>
<dbReference type="PANTHER" id="PTHR24422:SF19">
    <property type="entry name" value="CHEMOTAXIS PROTEIN METHYLTRANSFERASE"/>
    <property type="match status" value="1"/>
</dbReference>
<dbReference type="PANTHER" id="PTHR24422">
    <property type="entry name" value="CHEMOTAXIS PROTEIN METHYLTRANSFERASE"/>
    <property type="match status" value="1"/>
</dbReference>
<proteinExistence type="predicted"/>
<reference evidence="7 8" key="1">
    <citation type="submission" date="2019-04" db="EMBL/GenBank/DDBJ databases">
        <title>Isachenkonia alkalipeptolytica gen. nov. sp. nov. a new anaerobic, alkiliphilic organothrophic bacterium capable to reduce synthesized ferrihydrite isolated from a soda lake.</title>
        <authorList>
            <person name="Toshchakov S.V."/>
            <person name="Zavarzina D.G."/>
            <person name="Zhilina T.N."/>
            <person name="Kostrikina N.A."/>
            <person name="Kublanov I.V."/>
        </authorList>
    </citation>
    <scope>NUCLEOTIDE SEQUENCE [LARGE SCALE GENOMIC DNA]</scope>
    <source>
        <strain evidence="7 8">Z-1701</strain>
    </source>
</reference>
<dbReference type="Proteomes" id="UP000449710">
    <property type="component" value="Unassembled WGS sequence"/>
</dbReference>
<dbReference type="PIRSF" id="PIRSF000410">
    <property type="entry name" value="CheR"/>
    <property type="match status" value="1"/>
</dbReference>
<keyword evidence="5" id="KW-0949">S-adenosyl-L-methionine</keyword>
<keyword evidence="4" id="KW-0808">Transferase</keyword>
<dbReference type="Pfam" id="PF01739">
    <property type="entry name" value="CheR"/>
    <property type="match status" value="1"/>
</dbReference>
<evidence type="ECO:0000256" key="5">
    <source>
        <dbReference type="ARBA" id="ARBA00022691"/>
    </source>
</evidence>
<name>A0AA44BF18_9CLOT</name>
<dbReference type="SUPFAM" id="SSF47757">
    <property type="entry name" value="Chemotaxis receptor methyltransferase CheR, N-terminal domain"/>
    <property type="match status" value="1"/>
</dbReference>
<organism evidence="7 8">
    <name type="scientific">Isachenkonia alkalipeptolytica</name>
    <dbReference type="NCBI Taxonomy" id="2565777"/>
    <lineage>
        <taxon>Bacteria</taxon>
        <taxon>Bacillati</taxon>
        <taxon>Bacillota</taxon>
        <taxon>Clostridia</taxon>
        <taxon>Eubacteriales</taxon>
        <taxon>Clostridiaceae</taxon>
        <taxon>Isachenkonia</taxon>
    </lineage>
</organism>
<evidence type="ECO:0000256" key="3">
    <source>
        <dbReference type="ARBA" id="ARBA00022603"/>
    </source>
</evidence>
<dbReference type="Gene3D" id="1.10.155.10">
    <property type="entry name" value="Chemotaxis receptor methyltransferase CheR, N-terminal domain"/>
    <property type="match status" value="1"/>
</dbReference>
<evidence type="ECO:0000256" key="1">
    <source>
        <dbReference type="ARBA" id="ARBA00001541"/>
    </source>
</evidence>
<evidence type="ECO:0000313" key="7">
    <source>
        <dbReference type="EMBL" id="NBG88755.1"/>
    </source>
</evidence>
<keyword evidence="3" id="KW-0489">Methyltransferase</keyword>
<evidence type="ECO:0000256" key="2">
    <source>
        <dbReference type="ARBA" id="ARBA00012534"/>
    </source>
</evidence>
<dbReference type="InterPro" id="IPR050903">
    <property type="entry name" value="Bact_Chemotaxis_MeTrfase"/>
</dbReference>
<dbReference type="PRINTS" id="PR00996">
    <property type="entry name" value="CHERMTFRASE"/>
</dbReference>
<dbReference type="InterPro" id="IPR022641">
    <property type="entry name" value="CheR_N"/>
</dbReference>
<gene>
    <name evidence="7" type="ORF">ISALK_09600</name>
</gene>
<keyword evidence="8" id="KW-1185">Reference proteome</keyword>
<dbReference type="PROSITE" id="PS50123">
    <property type="entry name" value="CHER"/>
    <property type="match status" value="1"/>
</dbReference>
<dbReference type="InterPro" id="IPR026024">
    <property type="entry name" value="Chemotaxis_MeTrfase_CheR"/>
</dbReference>
<comment type="catalytic activity">
    <reaction evidence="1">
        <text>L-glutamyl-[protein] + S-adenosyl-L-methionine = [protein]-L-glutamate 5-O-methyl ester + S-adenosyl-L-homocysteine</text>
        <dbReference type="Rhea" id="RHEA:24452"/>
        <dbReference type="Rhea" id="RHEA-COMP:10208"/>
        <dbReference type="Rhea" id="RHEA-COMP:10311"/>
        <dbReference type="ChEBI" id="CHEBI:29973"/>
        <dbReference type="ChEBI" id="CHEBI:57856"/>
        <dbReference type="ChEBI" id="CHEBI:59789"/>
        <dbReference type="ChEBI" id="CHEBI:82795"/>
        <dbReference type="EC" id="2.1.1.80"/>
    </reaction>
</comment>
<dbReference type="InterPro" id="IPR029063">
    <property type="entry name" value="SAM-dependent_MTases_sf"/>
</dbReference>
<dbReference type="SMART" id="SM00138">
    <property type="entry name" value="MeTrc"/>
    <property type="match status" value="1"/>
</dbReference>
<evidence type="ECO:0000259" key="6">
    <source>
        <dbReference type="PROSITE" id="PS50123"/>
    </source>
</evidence>
<evidence type="ECO:0000313" key="8">
    <source>
        <dbReference type="Proteomes" id="UP000449710"/>
    </source>
</evidence>
<comment type="caution">
    <text evidence="7">The sequence shown here is derived from an EMBL/GenBank/DDBJ whole genome shotgun (WGS) entry which is preliminary data.</text>
</comment>
<dbReference type="AlphaFoldDB" id="A0AA44BF18"/>
<dbReference type="SUPFAM" id="SSF53335">
    <property type="entry name" value="S-adenosyl-L-methionine-dependent methyltransferases"/>
    <property type="match status" value="1"/>
</dbReference>
<dbReference type="InterPro" id="IPR022642">
    <property type="entry name" value="CheR_C"/>
</dbReference>
<dbReference type="Gene3D" id="3.40.50.150">
    <property type="entry name" value="Vaccinia Virus protein VP39"/>
    <property type="match status" value="1"/>
</dbReference>